<reference evidence="1 2" key="1">
    <citation type="journal article" date="2017" name="Int J Environ Stud">
        <title>Does the Miocene-Pliocene relict legume Oxytropis triphylla form nitrogen-fixing nodules with a combination of bacterial strains?</title>
        <authorList>
            <person name="Safronova V."/>
            <person name="Belimov A."/>
            <person name="Sazanova A."/>
            <person name="Kuznetsova I."/>
            <person name="Popova J."/>
            <person name="Andronov E."/>
            <person name="Verkhozina A."/>
            <person name="Tikhonovich I."/>
        </authorList>
    </citation>
    <scope>NUCLEOTIDE SEQUENCE [LARGE SCALE GENOMIC DNA]</scope>
    <source>
        <strain evidence="1 2">Tri-38</strain>
    </source>
</reference>
<organism evidence="1 2">
    <name type="scientific">Phyllobacterium zundukense</name>
    <dbReference type="NCBI Taxonomy" id="1867719"/>
    <lineage>
        <taxon>Bacteria</taxon>
        <taxon>Pseudomonadati</taxon>
        <taxon>Pseudomonadota</taxon>
        <taxon>Alphaproteobacteria</taxon>
        <taxon>Hyphomicrobiales</taxon>
        <taxon>Phyllobacteriaceae</taxon>
        <taxon>Phyllobacterium</taxon>
    </lineage>
</organism>
<evidence type="ECO:0000313" key="2">
    <source>
        <dbReference type="Proteomes" id="UP000232163"/>
    </source>
</evidence>
<keyword evidence="2" id="KW-1185">Reference proteome</keyword>
<evidence type="ECO:0000313" key="1">
    <source>
        <dbReference type="EMBL" id="PIO46172.1"/>
    </source>
</evidence>
<dbReference type="AlphaFoldDB" id="A0A2N9W354"/>
<dbReference type="EMBL" id="MZMT01000005">
    <property type="protein sequence ID" value="PIO46172.1"/>
    <property type="molecule type" value="Genomic_DNA"/>
</dbReference>
<accession>A0A2N9W354</accession>
<name>A0A2N9W354_9HYPH</name>
<comment type="caution">
    <text evidence="1">The sequence shown here is derived from an EMBL/GenBank/DDBJ whole genome shotgun (WGS) entry which is preliminary data.</text>
</comment>
<dbReference type="KEGG" id="pht:BLM14_21790"/>
<dbReference type="Proteomes" id="UP000232163">
    <property type="component" value="Unassembled WGS sequence"/>
</dbReference>
<sequence length="65" mass="7173">MWRDLENDRAYNVVTTKPRAPGPTAVVKECFAVEADAVDRLDSRYCVSGAMSAFRISCDPHKGPT</sequence>
<proteinExistence type="predicted"/>
<protein>
    <submittedName>
        <fullName evidence="1">Uncharacterized protein</fullName>
    </submittedName>
</protein>
<gene>
    <name evidence="1" type="ORF">B5P45_03400</name>
</gene>